<dbReference type="Proteomes" id="UP001231189">
    <property type="component" value="Unassembled WGS sequence"/>
</dbReference>
<dbReference type="GO" id="GO:0003824">
    <property type="term" value="F:catalytic activity"/>
    <property type="evidence" value="ECO:0007669"/>
    <property type="project" value="UniProtKB-KW"/>
</dbReference>
<dbReference type="Pfam" id="PF24626">
    <property type="entry name" value="SH3_Tf2-1"/>
    <property type="match status" value="1"/>
</dbReference>
<gene>
    <name evidence="3" type="ORF">QYE76_025330</name>
</gene>
<organism evidence="3 4">
    <name type="scientific">Lolium multiflorum</name>
    <name type="common">Italian ryegrass</name>
    <name type="synonym">Lolium perenne subsp. multiflorum</name>
    <dbReference type="NCBI Taxonomy" id="4521"/>
    <lineage>
        <taxon>Eukaryota</taxon>
        <taxon>Viridiplantae</taxon>
        <taxon>Streptophyta</taxon>
        <taxon>Embryophyta</taxon>
        <taxon>Tracheophyta</taxon>
        <taxon>Spermatophyta</taxon>
        <taxon>Magnoliopsida</taxon>
        <taxon>Liliopsida</taxon>
        <taxon>Poales</taxon>
        <taxon>Poaceae</taxon>
        <taxon>BOP clade</taxon>
        <taxon>Pooideae</taxon>
        <taxon>Poodae</taxon>
        <taxon>Poeae</taxon>
        <taxon>Poeae Chloroplast Group 2 (Poeae type)</taxon>
        <taxon>Loliodinae</taxon>
        <taxon>Loliinae</taxon>
        <taxon>Lolium</taxon>
    </lineage>
</organism>
<dbReference type="FunFam" id="3.30.70.270:FF:000020">
    <property type="entry name" value="Transposon Tf2-6 polyprotein-like Protein"/>
    <property type="match status" value="1"/>
</dbReference>
<dbReference type="InterPro" id="IPR050951">
    <property type="entry name" value="Retrovirus_Pol_polyprotein"/>
</dbReference>
<dbReference type="Pfam" id="PF00385">
    <property type="entry name" value="Chromo"/>
    <property type="match status" value="1"/>
</dbReference>
<protein>
    <recommendedName>
        <fullName evidence="2">Chromo domain-containing protein</fullName>
    </recommendedName>
</protein>
<evidence type="ECO:0000313" key="4">
    <source>
        <dbReference type="Proteomes" id="UP001231189"/>
    </source>
</evidence>
<dbReference type="InterPro" id="IPR016197">
    <property type="entry name" value="Chromo-like_dom_sf"/>
</dbReference>
<evidence type="ECO:0000259" key="2">
    <source>
        <dbReference type="PROSITE" id="PS50013"/>
    </source>
</evidence>
<evidence type="ECO:0000256" key="1">
    <source>
        <dbReference type="ARBA" id="ARBA00023268"/>
    </source>
</evidence>
<dbReference type="Gene3D" id="3.30.70.270">
    <property type="match status" value="1"/>
</dbReference>
<dbReference type="PANTHER" id="PTHR37984">
    <property type="entry name" value="PROTEIN CBG26694"/>
    <property type="match status" value="1"/>
</dbReference>
<dbReference type="AlphaFoldDB" id="A0AAD8RID7"/>
<accession>A0AAD8RID7</accession>
<dbReference type="SUPFAM" id="SSF56672">
    <property type="entry name" value="DNA/RNA polymerases"/>
    <property type="match status" value="1"/>
</dbReference>
<sequence>MIAWPQPTTTTELRGFLGLTGYCRKFVKNYGIIAKPLTSLLKKKAFEWTEHATTAFEALKLAMISTPVLQLPNFQKQFVVETDACDSGIGAVLMQEDHPIAFLSKALSEAHRQLSIYEKEFLALLMAVDHWRSYLQRGEFIIKTDHHSLCYLKDQQLQSPLQKKAMARLMGLEFKIVYRQGLENHAADALSRCTPFKALYGHDPNLGALPAVEEDSPVAGVLTDRAAQIEKLKHHLTEAQNRMKIYADSKRTERSYEVGDKVLLKLQPYAQATVVNRPFPKLAYKFFGPYTILERIGNAAYRLELPVGRQVHNVFHVSQLKDYRSDYSPIFADLPNIPALDTLDTEPDKVLDRRLMKKGNAALPQVLIKWTNLPEDTATWEDWETLKARFPIVSSWGQATSSAGGPVTTDGTP</sequence>
<dbReference type="Gene3D" id="2.40.50.40">
    <property type="match status" value="1"/>
</dbReference>
<evidence type="ECO:0000313" key="3">
    <source>
        <dbReference type="EMBL" id="KAK1619813.1"/>
    </source>
</evidence>
<reference evidence="3" key="1">
    <citation type="submission" date="2023-07" db="EMBL/GenBank/DDBJ databases">
        <title>A chromosome-level genome assembly of Lolium multiflorum.</title>
        <authorList>
            <person name="Chen Y."/>
            <person name="Copetti D."/>
            <person name="Kolliker R."/>
            <person name="Studer B."/>
        </authorList>
    </citation>
    <scope>NUCLEOTIDE SEQUENCE</scope>
    <source>
        <strain evidence="3">02402/16</strain>
        <tissue evidence="3">Leaf</tissue>
    </source>
</reference>
<dbReference type="InterPro" id="IPR043502">
    <property type="entry name" value="DNA/RNA_pol_sf"/>
</dbReference>
<dbReference type="Pfam" id="PF17919">
    <property type="entry name" value="RT_RNaseH_2"/>
    <property type="match status" value="1"/>
</dbReference>
<dbReference type="PROSITE" id="PS50013">
    <property type="entry name" value="CHROMO_2"/>
    <property type="match status" value="1"/>
</dbReference>
<dbReference type="InterPro" id="IPR000953">
    <property type="entry name" value="Chromo/chromo_shadow_dom"/>
</dbReference>
<keyword evidence="1" id="KW-0511">Multifunctional enzyme</keyword>
<dbReference type="InterPro" id="IPR043128">
    <property type="entry name" value="Rev_trsase/Diguanyl_cyclase"/>
</dbReference>
<name>A0AAD8RID7_LOLMU</name>
<dbReference type="SUPFAM" id="SSF54160">
    <property type="entry name" value="Chromo domain-like"/>
    <property type="match status" value="1"/>
</dbReference>
<keyword evidence="4" id="KW-1185">Reference proteome</keyword>
<dbReference type="InterPro" id="IPR023780">
    <property type="entry name" value="Chromo_domain"/>
</dbReference>
<dbReference type="EMBL" id="JAUUTY010000006">
    <property type="protein sequence ID" value="KAK1619813.1"/>
    <property type="molecule type" value="Genomic_DNA"/>
</dbReference>
<dbReference type="CDD" id="cd09274">
    <property type="entry name" value="RNase_HI_RT_Ty3"/>
    <property type="match status" value="1"/>
</dbReference>
<comment type="caution">
    <text evidence="3">The sequence shown here is derived from an EMBL/GenBank/DDBJ whole genome shotgun (WGS) entry which is preliminary data.</text>
</comment>
<dbReference type="InterPro" id="IPR041577">
    <property type="entry name" value="RT_RNaseH_2"/>
</dbReference>
<dbReference type="InterPro" id="IPR056924">
    <property type="entry name" value="SH3_Tf2-1"/>
</dbReference>
<feature type="domain" description="Chromo" evidence="2">
    <location>
        <begin position="345"/>
        <end position="391"/>
    </location>
</feature>
<proteinExistence type="predicted"/>
<dbReference type="PANTHER" id="PTHR37984:SF5">
    <property type="entry name" value="PROTEIN NYNRIN-LIKE"/>
    <property type="match status" value="1"/>
</dbReference>